<organism evidence="1 2">
    <name type="scientific">Kineobactrum salinum</name>
    <dbReference type="NCBI Taxonomy" id="2708301"/>
    <lineage>
        <taxon>Bacteria</taxon>
        <taxon>Pseudomonadati</taxon>
        <taxon>Pseudomonadota</taxon>
        <taxon>Gammaproteobacteria</taxon>
        <taxon>Cellvibrionales</taxon>
        <taxon>Halieaceae</taxon>
        <taxon>Kineobactrum</taxon>
    </lineage>
</organism>
<dbReference type="RefSeq" id="WP_163496608.1">
    <property type="nucleotide sequence ID" value="NZ_CP048711.1"/>
</dbReference>
<dbReference type="EMBL" id="CP048711">
    <property type="protein sequence ID" value="QIB67181.1"/>
    <property type="molecule type" value="Genomic_DNA"/>
</dbReference>
<proteinExistence type="predicted"/>
<sequence>MLIVHKKVSAQPDGLDDALVQPTDWNDGHELTLASARLIGRTTAEAGAAEEITVGAGLSLGGLALSFDLAWGDARYSKRGPVGVETTMLVEDLPPGDSRVWEVTKTESMSLGFPDIRGTSTGPGSGTDPLRLLAEHTGTATDSRITVTSLHSPLGGTGPGDAYIDGLTWVKTRNSFDGWGDWREVIVLGTENPAITNWDTAYGRGDHAAAGYAPAASPAFTGRITEEVYSVTGTTPALDPQNGTIQTWVLSANSTPTFSAGFTSGSSITLMIGDGPSGYAVTWPGTLKWAGGSAPTLGESGYNVVEIWRQGTDYYAAYVGNTN</sequence>
<name>A0A6C0U4Z3_9GAMM</name>
<evidence type="ECO:0000313" key="2">
    <source>
        <dbReference type="Proteomes" id="UP000477680"/>
    </source>
</evidence>
<gene>
    <name evidence="1" type="ORF">G3T16_18995</name>
</gene>
<evidence type="ECO:0000313" key="1">
    <source>
        <dbReference type="EMBL" id="QIB67181.1"/>
    </source>
</evidence>
<dbReference type="KEGG" id="kim:G3T16_18995"/>
<dbReference type="Proteomes" id="UP000477680">
    <property type="component" value="Chromosome"/>
</dbReference>
<protein>
    <submittedName>
        <fullName evidence="1">Uncharacterized protein</fullName>
    </submittedName>
</protein>
<accession>A0A6C0U4Z3</accession>
<reference evidence="1 2" key="1">
    <citation type="submission" date="2020-02" db="EMBL/GenBank/DDBJ databases">
        <title>Genome sequencing for Kineobactrum sp. M2.</title>
        <authorList>
            <person name="Park S.-J."/>
        </authorList>
    </citation>
    <scope>NUCLEOTIDE SEQUENCE [LARGE SCALE GENOMIC DNA]</scope>
    <source>
        <strain evidence="1 2">M2</strain>
    </source>
</reference>
<keyword evidence="2" id="KW-1185">Reference proteome</keyword>
<dbReference type="AlphaFoldDB" id="A0A6C0U4Z3"/>